<accession>A0A9R1RWV1</accession>
<reference evidence="1 2" key="1">
    <citation type="submission" date="2017-09" db="EMBL/GenBank/DDBJ databases">
        <authorList>
            <consortium name="International Durum Wheat Genome Sequencing Consortium (IDWGSC)"/>
            <person name="Milanesi L."/>
        </authorList>
    </citation>
    <scope>NUCLEOTIDE SEQUENCE [LARGE SCALE GENOMIC DNA]</scope>
    <source>
        <strain evidence="2">cv. Svevo</strain>
    </source>
</reference>
<sequence>MPQSGVRLDEYAYRAGIRVYCEAGNLTAPRCSRGGLGVKVSIVAYVLLYGLCKNQRIQKAAEPRR</sequence>
<evidence type="ECO:0000313" key="2">
    <source>
        <dbReference type="Proteomes" id="UP000324705"/>
    </source>
</evidence>
<dbReference type="AlphaFoldDB" id="A0A9R1RWV1"/>
<keyword evidence="2" id="KW-1185">Reference proteome</keyword>
<proteinExistence type="predicted"/>
<name>A0A9R1RWV1_TRITD</name>
<gene>
    <name evidence="1" type="ORF">TRITD_3Bv1G020120</name>
</gene>
<dbReference type="EMBL" id="LT934116">
    <property type="protein sequence ID" value="VAH72117.1"/>
    <property type="molecule type" value="Genomic_DNA"/>
</dbReference>
<dbReference type="Proteomes" id="UP000324705">
    <property type="component" value="Chromosome 3B"/>
</dbReference>
<dbReference type="Gramene" id="TRITD3Bv1G020120.1">
    <property type="protein sequence ID" value="TRITD3Bv1G020120.1"/>
    <property type="gene ID" value="TRITD3Bv1G020120"/>
</dbReference>
<protein>
    <submittedName>
        <fullName evidence="1">Uncharacterized protein</fullName>
    </submittedName>
</protein>
<organism evidence="1 2">
    <name type="scientific">Triticum turgidum subsp. durum</name>
    <name type="common">Durum wheat</name>
    <name type="synonym">Triticum durum</name>
    <dbReference type="NCBI Taxonomy" id="4567"/>
    <lineage>
        <taxon>Eukaryota</taxon>
        <taxon>Viridiplantae</taxon>
        <taxon>Streptophyta</taxon>
        <taxon>Embryophyta</taxon>
        <taxon>Tracheophyta</taxon>
        <taxon>Spermatophyta</taxon>
        <taxon>Magnoliopsida</taxon>
        <taxon>Liliopsida</taxon>
        <taxon>Poales</taxon>
        <taxon>Poaceae</taxon>
        <taxon>BOP clade</taxon>
        <taxon>Pooideae</taxon>
        <taxon>Triticodae</taxon>
        <taxon>Triticeae</taxon>
        <taxon>Triticinae</taxon>
        <taxon>Triticum</taxon>
    </lineage>
</organism>
<evidence type="ECO:0000313" key="1">
    <source>
        <dbReference type="EMBL" id="VAH72117.1"/>
    </source>
</evidence>